<evidence type="ECO:0000256" key="2">
    <source>
        <dbReference type="ARBA" id="ARBA00023008"/>
    </source>
</evidence>
<name>A0A4P6K0X0_KTERU</name>
<dbReference type="EMBL" id="CP035758">
    <property type="protein sequence ID" value="QBD81704.1"/>
    <property type="molecule type" value="Genomic_DNA"/>
</dbReference>
<dbReference type="AlphaFoldDB" id="A0A4P6K0X0"/>
<organism evidence="5 6">
    <name type="scientific">Ktedonosporobacter rubrisoli</name>
    <dbReference type="NCBI Taxonomy" id="2509675"/>
    <lineage>
        <taxon>Bacteria</taxon>
        <taxon>Bacillati</taxon>
        <taxon>Chloroflexota</taxon>
        <taxon>Ktedonobacteria</taxon>
        <taxon>Ktedonobacterales</taxon>
        <taxon>Ktedonosporobacteraceae</taxon>
        <taxon>Ktedonosporobacter</taxon>
    </lineage>
</organism>
<dbReference type="SUPFAM" id="SSF49503">
    <property type="entry name" value="Cupredoxins"/>
    <property type="match status" value="1"/>
</dbReference>
<keyword evidence="1" id="KW-0479">Metal-binding</keyword>
<reference evidence="5 6" key="1">
    <citation type="submission" date="2019-01" db="EMBL/GenBank/DDBJ databases">
        <title>Ktedonosporobacter rubrisoli SCAWS-G2.</title>
        <authorList>
            <person name="Huang Y."/>
            <person name="Yan B."/>
        </authorList>
    </citation>
    <scope>NUCLEOTIDE SEQUENCE [LARGE SCALE GENOMIC DNA]</scope>
    <source>
        <strain evidence="5 6">SCAWS-G2</strain>
    </source>
</reference>
<keyword evidence="2" id="KW-0186">Copper</keyword>
<dbReference type="KEGG" id="kbs:EPA93_39335"/>
<keyword evidence="3" id="KW-0732">Signal</keyword>
<evidence type="ECO:0000313" key="5">
    <source>
        <dbReference type="EMBL" id="QBD81704.1"/>
    </source>
</evidence>
<dbReference type="PROSITE" id="PS51257">
    <property type="entry name" value="PROKAR_LIPOPROTEIN"/>
    <property type="match status" value="1"/>
</dbReference>
<gene>
    <name evidence="5" type="ORF">EPA93_39335</name>
</gene>
<dbReference type="PANTHER" id="PTHR36507">
    <property type="entry name" value="BLL1555 PROTEIN"/>
    <property type="match status" value="1"/>
</dbReference>
<accession>A0A4P6K0X0</accession>
<dbReference type="InterPro" id="IPR052721">
    <property type="entry name" value="ET_Amicyanin"/>
</dbReference>
<dbReference type="OrthoDB" id="162414at2"/>
<dbReference type="InterPro" id="IPR008972">
    <property type="entry name" value="Cupredoxin"/>
</dbReference>
<evidence type="ECO:0000256" key="1">
    <source>
        <dbReference type="ARBA" id="ARBA00022723"/>
    </source>
</evidence>
<dbReference type="Proteomes" id="UP000290365">
    <property type="component" value="Chromosome"/>
</dbReference>
<dbReference type="RefSeq" id="WP_129892765.1">
    <property type="nucleotide sequence ID" value="NZ_CP035758.1"/>
</dbReference>
<dbReference type="Gene3D" id="2.60.40.420">
    <property type="entry name" value="Cupredoxins - blue copper proteins"/>
    <property type="match status" value="1"/>
</dbReference>
<dbReference type="InterPro" id="IPR000923">
    <property type="entry name" value="BlueCu_1"/>
</dbReference>
<dbReference type="PANTHER" id="PTHR36507:SF1">
    <property type="entry name" value="BLL1555 PROTEIN"/>
    <property type="match status" value="1"/>
</dbReference>
<dbReference type="GO" id="GO:0009055">
    <property type="term" value="F:electron transfer activity"/>
    <property type="evidence" value="ECO:0007669"/>
    <property type="project" value="InterPro"/>
</dbReference>
<protein>
    <recommendedName>
        <fullName evidence="4">Blue (type 1) copper domain-containing protein</fullName>
    </recommendedName>
</protein>
<dbReference type="Pfam" id="PF00127">
    <property type="entry name" value="Copper-bind"/>
    <property type="match status" value="1"/>
</dbReference>
<proteinExistence type="predicted"/>
<keyword evidence="6" id="KW-1185">Reference proteome</keyword>
<feature type="chain" id="PRO_5020439763" description="Blue (type 1) copper domain-containing protein" evidence="3">
    <location>
        <begin position="20"/>
        <end position="130"/>
    </location>
</feature>
<evidence type="ECO:0000313" key="6">
    <source>
        <dbReference type="Proteomes" id="UP000290365"/>
    </source>
</evidence>
<dbReference type="GO" id="GO:0005507">
    <property type="term" value="F:copper ion binding"/>
    <property type="evidence" value="ECO:0007669"/>
    <property type="project" value="InterPro"/>
</dbReference>
<sequence>MKKLIVALTLFGLIAIVFAACGGGADSGSSSSASSGPAVHMDDTHFLPTSITIPKGSKLDLINDTGTAHIIQNGTWKDMSARPSIEPGAPKVDVQSVGSGTQTIGPFTTAGTFQLYCTVHPGMNLTVIVK</sequence>
<evidence type="ECO:0000256" key="3">
    <source>
        <dbReference type="SAM" id="SignalP"/>
    </source>
</evidence>
<feature type="domain" description="Blue (type 1) copper" evidence="4">
    <location>
        <begin position="42"/>
        <end position="130"/>
    </location>
</feature>
<feature type="signal peptide" evidence="3">
    <location>
        <begin position="1"/>
        <end position="19"/>
    </location>
</feature>
<evidence type="ECO:0000259" key="4">
    <source>
        <dbReference type="Pfam" id="PF00127"/>
    </source>
</evidence>